<protein>
    <submittedName>
        <fullName evidence="2">Uncharacterized protein</fullName>
    </submittedName>
</protein>
<reference evidence="2 3" key="1">
    <citation type="submission" date="2020-06" db="EMBL/GenBank/DDBJ databases">
        <title>Transcriptomic and genomic resources for Thalictrum thalictroides and T. hernandezii: Facilitating candidate gene discovery in an emerging model plant lineage.</title>
        <authorList>
            <person name="Arias T."/>
            <person name="Riano-Pachon D.M."/>
            <person name="Di Stilio V.S."/>
        </authorList>
    </citation>
    <scope>NUCLEOTIDE SEQUENCE [LARGE SCALE GENOMIC DNA]</scope>
    <source>
        <strain evidence="3">cv. WT478/WT964</strain>
        <tissue evidence="2">Leaves</tissue>
    </source>
</reference>
<evidence type="ECO:0000313" key="3">
    <source>
        <dbReference type="Proteomes" id="UP000554482"/>
    </source>
</evidence>
<feature type="region of interest" description="Disordered" evidence="1">
    <location>
        <begin position="303"/>
        <end position="328"/>
    </location>
</feature>
<feature type="compositionally biased region" description="Polar residues" evidence="1">
    <location>
        <begin position="190"/>
        <end position="203"/>
    </location>
</feature>
<sequence>MQVNNDLSLFIETTVSSDKYTCITISGMGTTLQHVVDLLAILPKKYKIYGIHNSDFREVFENNFFKNTLTGDSMDRRLEQFNQESVRMTMLKHEEIFKEQVRELHRLYKVQKMLMDEMRKIESKLHSPTTPSSRPLRVAGKCIDIDNRPGFWTTATTSETNQIPFTSWNHSSSNQPNLGYNFHPLFSMRSDPSLQEQSSSCSRDTSKTPRGFDLEHPAEEISNNISAIEDSVEPNLLRSSKDIINMTNSCNPSFHIDGGSEVELTLSIGLGTSKKITKHRNMSQELGSSSSSNYDRRQLETSLSIKSDRGEECSEPANSTSTATCDRETLQQPPWLFQALSLNRT</sequence>
<organism evidence="2 3">
    <name type="scientific">Thalictrum thalictroides</name>
    <name type="common">Rue-anemone</name>
    <name type="synonym">Anemone thalictroides</name>
    <dbReference type="NCBI Taxonomy" id="46969"/>
    <lineage>
        <taxon>Eukaryota</taxon>
        <taxon>Viridiplantae</taxon>
        <taxon>Streptophyta</taxon>
        <taxon>Embryophyta</taxon>
        <taxon>Tracheophyta</taxon>
        <taxon>Spermatophyta</taxon>
        <taxon>Magnoliopsida</taxon>
        <taxon>Ranunculales</taxon>
        <taxon>Ranunculaceae</taxon>
        <taxon>Thalictroideae</taxon>
        <taxon>Thalictrum</taxon>
    </lineage>
</organism>
<dbReference type="OrthoDB" id="1928288at2759"/>
<proteinExistence type="predicted"/>
<accession>A0A7J6WCR1</accession>
<dbReference type="PANTHER" id="PTHR33167">
    <property type="entry name" value="TRANSCRIPTION FACTOR, PUTATIVE (DUF863)-RELATED"/>
    <property type="match status" value="1"/>
</dbReference>
<dbReference type="Proteomes" id="UP000554482">
    <property type="component" value="Unassembled WGS sequence"/>
</dbReference>
<comment type="caution">
    <text evidence="2">The sequence shown here is derived from an EMBL/GenBank/DDBJ whole genome shotgun (WGS) entry which is preliminary data.</text>
</comment>
<dbReference type="EMBL" id="JABWDY010018406">
    <property type="protein sequence ID" value="KAF5194677.1"/>
    <property type="molecule type" value="Genomic_DNA"/>
</dbReference>
<evidence type="ECO:0000313" key="2">
    <source>
        <dbReference type="EMBL" id="KAF5194677.1"/>
    </source>
</evidence>
<keyword evidence="3" id="KW-1185">Reference proteome</keyword>
<dbReference type="PANTHER" id="PTHR33167:SF33">
    <property type="entry name" value="MYB-CC TYPE TRANSCRIPTION FACTOR LHEQLE-CONTAINING DOMAIN-CONTAINING PROTEIN"/>
    <property type="match status" value="1"/>
</dbReference>
<feature type="compositionally biased region" description="Basic and acidic residues" evidence="1">
    <location>
        <begin position="204"/>
        <end position="213"/>
    </location>
</feature>
<gene>
    <name evidence="2" type="ORF">FRX31_015738</name>
</gene>
<feature type="region of interest" description="Disordered" evidence="1">
    <location>
        <begin position="189"/>
        <end position="213"/>
    </location>
</feature>
<dbReference type="AlphaFoldDB" id="A0A7J6WCR1"/>
<name>A0A7J6WCR1_THATH</name>
<evidence type="ECO:0000256" key="1">
    <source>
        <dbReference type="SAM" id="MobiDB-lite"/>
    </source>
</evidence>